<proteinExistence type="predicted"/>
<feature type="region of interest" description="Disordered" evidence="1">
    <location>
        <begin position="325"/>
        <end position="346"/>
    </location>
</feature>
<protein>
    <submittedName>
        <fullName evidence="2">Uncharacterized protein</fullName>
    </submittedName>
</protein>
<gene>
    <name evidence="2" type="ORF">SMAR0319_LOCUS185</name>
</gene>
<name>A0A7S0XM92_9STRA</name>
<evidence type="ECO:0000313" key="2">
    <source>
        <dbReference type="EMBL" id="CAD8733036.1"/>
    </source>
</evidence>
<organism evidence="2">
    <name type="scientific">Skeletonema marinoi</name>
    <dbReference type="NCBI Taxonomy" id="267567"/>
    <lineage>
        <taxon>Eukaryota</taxon>
        <taxon>Sar</taxon>
        <taxon>Stramenopiles</taxon>
        <taxon>Ochrophyta</taxon>
        <taxon>Bacillariophyta</taxon>
        <taxon>Coscinodiscophyceae</taxon>
        <taxon>Thalassiosirophycidae</taxon>
        <taxon>Thalassiosirales</taxon>
        <taxon>Skeletonemataceae</taxon>
        <taxon>Skeletonema</taxon>
        <taxon>Skeletonema marinoi-dohrnii complex</taxon>
    </lineage>
</organism>
<reference evidence="2" key="1">
    <citation type="submission" date="2021-01" db="EMBL/GenBank/DDBJ databases">
        <authorList>
            <person name="Corre E."/>
            <person name="Pelletier E."/>
            <person name="Niang G."/>
            <person name="Scheremetjew M."/>
            <person name="Finn R."/>
            <person name="Kale V."/>
            <person name="Holt S."/>
            <person name="Cochrane G."/>
            <person name="Meng A."/>
            <person name="Brown T."/>
            <person name="Cohen L."/>
        </authorList>
    </citation>
    <scope>NUCLEOTIDE SEQUENCE</scope>
    <source>
        <strain evidence="2">SM1012Hels-07</strain>
    </source>
</reference>
<dbReference type="EMBL" id="HBFJ01000251">
    <property type="protein sequence ID" value="CAD8733036.1"/>
    <property type="molecule type" value="Transcribed_RNA"/>
</dbReference>
<dbReference type="AlphaFoldDB" id="A0A7S0XM92"/>
<feature type="region of interest" description="Disordered" evidence="1">
    <location>
        <begin position="94"/>
        <end position="115"/>
    </location>
</feature>
<sequence length="405" mass="45024">MTSKFKPLVLYATDFYKLSSLLVQRVLLSKPVGNLAAYKQKTKQLLLDQSRPSSASPNLAAVTLLHWDREFGLLQYYGVQEYSRRWMKSRSSSSTTSASISQATEEVGGTSINKSTNNNNVARVAFMITSEQRQKLSVNLGYTQQDIRTFKPIEALLLIENNVKKTSDDDDHHQYNFRDRLKELVDENEKLMAKQASSSSGASIEKEQKTIEKSQTISPEDAEHAHVKADVAMALLMAEKGDDQKVDSLPVANEEIVDDASNSDKDVTSAVALIDEDDAQNQGSDDTPIKTKVETAPLSVKVTPNDSTELHMKPDVAAAFIGSHLQKEESRPGVSDVTDNDEEEDGPGWYEVVMVSMDAEETLDQEEAVVALFATKKEALECVDIKKKLASGKDKRFSVRRRWNV</sequence>
<accession>A0A7S0XM92</accession>
<evidence type="ECO:0000256" key="1">
    <source>
        <dbReference type="SAM" id="MobiDB-lite"/>
    </source>
</evidence>
<feature type="region of interest" description="Disordered" evidence="1">
    <location>
        <begin position="194"/>
        <end position="223"/>
    </location>
</feature>